<accession>A0A9P9GKF0</accession>
<dbReference type="AlphaFoldDB" id="A0A9P9GKF0"/>
<organism evidence="1 2">
    <name type="scientific">Fusarium redolens</name>
    <dbReference type="NCBI Taxonomy" id="48865"/>
    <lineage>
        <taxon>Eukaryota</taxon>
        <taxon>Fungi</taxon>
        <taxon>Dikarya</taxon>
        <taxon>Ascomycota</taxon>
        <taxon>Pezizomycotina</taxon>
        <taxon>Sordariomycetes</taxon>
        <taxon>Hypocreomycetidae</taxon>
        <taxon>Hypocreales</taxon>
        <taxon>Nectriaceae</taxon>
        <taxon>Fusarium</taxon>
        <taxon>Fusarium redolens species complex</taxon>
    </lineage>
</organism>
<proteinExistence type="predicted"/>
<evidence type="ECO:0000313" key="2">
    <source>
        <dbReference type="Proteomes" id="UP000720189"/>
    </source>
</evidence>
<keyword evidence="2" id="KW-1185">Reference proteome</keyword>
<dbReference type="Proteomes" id="UP000720189">
    <property type="component" value="Unassembled WGS sequence"/>
</dbReference>
<reference evidence="1" key="1">
    <citation type="journal article" date="2021" name="Nat. Commun.">
        <title>Genetic determinants of endophytism in the Arabidopsis root mycobiome.</title>
        <authorList>
            <person name="Mesny F."/>
            <person name="Miyauchi S."/>
            <person name="Thiergart T."/>
            <person name="Pickel B."/>
            <person name="Atanasova L."/>
            <person name="Karlsson M."/>
            <person name="Huettel B."/>
            <person name="Barry K.W."/>
            <person name="Haridas S."/>
            <person name="Chen C."/>
            <person name="Bauer D."/>
            <person name="Andreopoulos W."/>
            <person name="Pangilinan J."/>
            <person name="LaButti K."/>
            <person name="Riley R."/>
            <person name="Lipzen A."/>
            <person name="Clum A."/>
            <person name="Drula E."/>
            <person name="Henrissat B."/>
            <person name="Kohler A."/>
            <person name="Grigoriev I.V."/>
            <person name="Martin F.M."/>
            <person name="Hacquard S."/>
        </authorList>
    </citation>
    <scope>NUCLEOTIDE SEQUENCE</scope>
    <source>
        <strain evidence="1">MPI-CAGE-AT-0023</strain>
    </source>
</reference>
<dbReference type="GeneID" id="70225945"/>
<gene>
    <name evidence="1" type="ORF">BKA55DRAFT_596763</name>
</gene>
<sequence>MNGQLRTPPRPLASWGITAHYHGLGRKLVLKAEGKIPGYFLLPFFEQDIWDGGLRFSVKAYSGGFAKLPKEKDVKFEFELPILLPIPHFNNKSVLVETAFGTSEIKIVYLEWPEPPEDNAVAVQSAAGDAAASDSETKERKNTVVLPPIHFYLTDEGLLLLSALIPKELSSGVKIDFNPEYVKLVDTKFENGFIKWDISWAKIPTGASDPQTVHVIATIKHDINLPVIPPFPSVTIVIQPYIVHRMFMLSDKKE</sequence>
<evidence type="ECO:0000313" key="1">
    <source>
        <dbReference type="EMBL" id="KAH7240155.1"/>
    </source>
</evidence>
<dbReference type="EMBL" id="JAGMUX010000014">
    <property type="protein sequence ID" value="KAH7240155.1"/>
    <property type="molecule type" value="Genomic_DNA"/>
</dbReference>
<dbReference type="OrthoDB" id="5076294at2759"/>
<comment type="caution">
    <text evidence="1">The sequence shown here is derived from an EMBL/GenBank/DDBJ whole genome shotgun (WGS) entry which is preliminary data.</text>
</comment>
<protein>
    <submittedName>
        <fullName evidence="1">Uncharacterized protein</fullName>
    </submittedName>
</protein>
<name>A0A9P9GKF0_FUSRE</name>
<dbReference type="RefSeq" id="XP_046045949.1">
    <property type="nucleotide sequence ID" value="XM_046195991.1"/>
</dbReference>